<comment type="caution">
    <text evidence="3">The sequence shown here is derived from an EMBL/GenBank/DDBJ whole genome shotgun (WGS) entry which is preliminary data.</text>
</comment>
<gene>
    <name evidence="3" type="ORF">KQ910_08080</name>
</gene>
<keyword evidence="1" id="KW-0597">Phosphoprotein</keyword>
<organism evidence="3 4">
    <name type="scientific">Reyranella humidisoli</name>
    <dbReference type="NCBI Taxonomy" id="2849149"/>
    <lineage>
        <taxon>Bacteria</taxon>
        <taxon>Pseudomonadati</taxon>
        <taxon>Pseudomonadota</taxon>
        <taxon>Alphaproteobacteria</taxon>
        <taxon>Hyphomicrobiales</taxon>
        <taxon>Reyranellaceae</taxon>
        <taxon>Reyranella</taxon>
    </lineage>
</organism>
<accession>A0ABS6IGJ7</accession>
<evidence type="ECO:0000313" key="4">
    <source>
        <dbReference type="Proteomes" id="UP000727907"/>
    </source>
</evidence>
<feature type="domain" description="Response regulatory" evidence="2">
    <location>
        <begin position="8"/>
        <end position="119"/>
    </location>
</feature>
<reference evidence="3 4" key="1">
    <citation type="submission" date="2021-06" db="EMBL/GenBank/DDBJ databases">
        <authorList>
            <person name="Lee D.H."/>
        </authorList>
    </citation>
    <scope>NUCLEOTIDE SEQUENCE [LARGE SCALE GENOMIC DNA]</scope>
    <source>
        <strain evidence="3 4">MMS21-HV4-11</strain>
    </source>
</reference>
<keyword evidence="4" id="KW-1185">Reference proteome</keyword>
<dbReference type="InterPro" id="IPR001789">
    <property type="entry name" value="Sig_transdc_resp-reg_receiver"/>
</dbReference>
<dbReference type="Proteomes" id="UP000727907">
    <property type="component" value="Unassembled WGS sequence"/>
</dbReference>
<sequence length="122" mass="13092">MALLNDRTVLIVENDPAIGLDLRATLFSAGALPVGPANSVEAAFALIADHAIDGAILDIRLNKDELVFPVADTLQALRVPYVFASGRSTALMPLRHGDRPFFDKPFRAEEIVEALAKLIAGQ</sequence>
<dbReference type="PROSITE" id="PS50110">
    <property type="entry name" value="RESPONSE_REGULATORY"/>
    <property type="match status" value="1"/>
</dbReference>
<proteinExistence type="predicted"/>
<dbReference type="RefSeq" id="WP_216958128.1">
    <property type="nucleotide sequence ID" value="NZ_JAHOPB010000001.1"/>
</dbReference>
<evidence type="ECO:0000313" key="3">
    <source>
        <dbReference type="EMBL" id="MBU8873717.1"/>
    </source>
</evidence>
<evidence type="ECO:0000259" key="2">
    <source>
        <dbReference type="PROSITE" id="PS50110"/>
    </source>
</evidence>
<evidence type="ECO:0000256" key="1">
    <source>
        <dbReference type="PROSITE-ProRule" id="PRU00169"/>
    </source>
</evidence>
<dbReference type="EMBL" id="JAHOPB010000001">
    <property type="protein sequence ID" value="MBU8873717.1"/>
    <property type="molecule type" value="Genomic_DNA"/>
</dbReference>
<dbReference type="SMART" id="SM00448">
    <property type="entry name" value="REC"/>
    <property type="match status" value="1"/>
</dbReference>
<feature type="modified residue" description="4-aspartylphosphate" evidence="1">
    <location>
        <position position="58"/>
    </location>
</feature>
<protein>
    <submittedName>
        <fullName evidence="3">Response regulator</fullName>
    </submittedName>
</protein>
<name>A0ABS6IGJ7_9HYPH</name>